<evidence type="ECO:0000313" key="2">
    <source>
        <dbReference type="EMBL" id="MFA1537806.1"/>
    </source>
</evidence>
<sequence>MGTSKAKTPQTMKSATAAKKLGILLSAAPAEFQEGPVSRDELNALQADPPSWLANLRREGPHPRQVIAAKLRVSVSGLARAGVTGPLTTAEIENLKAERPDWLEREQAVQAEVRKEELRLKQQRAQGLTDGIAPAARTAARK</sequence>
<gene>
    <name evidence="2" type="ORF">SM611_02600</name>
</gene>
<accession>A0ABV4Q3S3</accession>
<reference evidence="2 3" key="1">
    <citation type="submission" date="2023-11" db="EMBL/GenBank/DDBJ databases">
        <title>Actinomadura monticuli sp. nov., isolated from volcanic ash.</title>
        <authorList>
            <person name="Lee S.D."/>
            <person name="Yang H."/>
            <person name="Kim I.S."/>
        </authorList>
    </citation>
    <scope>NUCLEOTIDE SEQUENCE [LARGE SCALE GENOMIC DNA]</scope>
    <source>
        <strain evidence="2 3">DLS-62</strain>
    </source>
</reference>
<feature type="region of interest" description="Disordered" evidence="1">
    <location>
        <begin position="123"/>
        <end position="142"/>
    </location>
</feature>
<evidence type="ECO:0000313" key="3">
    <source>
        <dbReference type="Proteomes" id="UP001569963"/>
    </source>
</evidence>
<comment type="caution">
    <text evidence="2">The sequence shown here is derived from an EMBL/GenBank/DDBJ whole genome shotgun (WGS) entry which is preliminary data.</text>
</comment>
<dbReference type="InterPro" id="IPR046039">
    <property type="entry name" value="DUF5997"/>
</dbReference>
<dbReference type="EMBL" id="JAXCEI010000001">
    <property type="protein sequence ID" value="MFA1537806.1"/>
    <property type="molecule type" value="Genomic_DNA"/>
</dbReference>
<organism evidence="2 3">
    <name type="scientific">Actinomadura monticuli</name>
    <dbReference type="NCBI Taxonomy" id="3097367"/>
    <lineage>
        <taxon>Bacteria</taxon>
        <taxon>Bacillati</taxon>
        <taxon>Actinomycetota</taxon>
        <taxon>Actinomycetes</taxon>
        <taxon>Streptosporangiales</taxon>
        <taxon>Thermomonosporaceae</taxon>
        <taxon>Actinomadura</taxon>
    </lineage>
</organism>
<dbReference type="RefSeq" id="WP_371947135.1">
    <property type="nucleotide sequence ID" value="NZ_JAXCEI010000001.1"/>
</dbReference>
<dbReference type="Proteomes" id="UP001569963">
    <property type="component" value="Unassembled WGS sequence"/>
</dbReference>
<dbReference type="Pfam" id="PF19460">
    <property type="entry name" value="DUF5997"/>
    <property type="match status" value="1"/>
</dbReference>
<protein>
    <submittedName>
        <fullName evidence="2">DUF5997 family protein</fullName>
    </submittedName>
</protein>
<proteinExistence type="predicted"/>
<evidence type="ECO:0000256" key="1">
    <source>
        <dbReference type="SAM" id="MobiDB-lite"/>
    </source>
</evidence>
<keyword evidence="3" id="KW-1185">Reference proteome</keyword>
<name>A0ABV4Q3S3_9ACTN</name>